<dbReference type="Proteomes" id="UP000664940">
    <property type="component" value="Unassembled WGS sequence"/>
</dbReference>
<dbReference type="AlphaFoldDB" id="A0A834A7S5"/>
<comment type="caution">
    <text evidence="1">The sequence shown here is derived from an EMBL/GenBank/DDBJ whole genome shotgun (WGS) entry which is preliminary data.</text>
</comment>
<dbReference type="EMBL" id="JABVXQ010000006">
    <property type="protein sequence ID" value="KAF6104435.1"/>
    <property type="molecule type" value="Genomic_DNA"/>
</dbReference>
<evidence type="ECO:0000313" key="2">
    <source>
        <dbReference type="Proteomes" id="UP000664940"/>
    </source>
</evidence>
<gene>
    <name evidence="1" type="ORF">HJG60_011365</name>
</gene>
<protein>
    <submittedName>
        <fullName evidence="1">Uncharacterized protein</fullName>
    </submittedName>
</protein>
<reference evidence="1 2" key="1">
    <citation type="journal article" date="2020" name="Nature">
        <title>Six reference-quality genomes reveal evolution of bat adaptations.</title>
        <authorList>
            <person name="Jebb D."/>
            <person name="Huang Z."/>
            <person name="Pippel M."/>
            <person name="Hughes G.M."/>
            <person name="Lavrichenko K."/>
            <person name="Devanna P."/>
            <person name="Winkler S."/>
            <person name="Jermiin L.S."/>
            <person name="Skirmuntt E.C."/>
            <person name="Katzourakis A."/>
            <person name="Burkitt-Gray L."/>
            <person name="Ray D.A."/>
            <person name="Sullivan K.A.M."/>
            <person name="Roscito J.G."/>
            <person name="Kirilenko B.M."/>
            <person name="Davalos L.M."/>
            <person name="Corthals A.P."/>
            <person name="Power M.L."/>
            <person name="Jones G."/>
            <person name="Ransome R.D."/>
            <person name="Dechmann D.K.N."/>
            <person name="Locatelli A.G."/>
            <person name="Puechmaille S.J."/>
            <person name="Fedrigo O."/>
            <person name="Jarvis E.D."/>
            <person name="Hiller M."/>
            <person name="Vernes S.C."/>
            <person name="Myers E.W."/>
            <person name="Teeling E.C."/>
        </authorList>
    </citation>
    <scope>NUCLEOTIDE SEQUENCE [LARGE SCALE GENOMIC DNA]</scope>
    <source>
        <strain evidence="1">Bat1K_MPI-CBG_1</strain>
    </source>
</reference>
<proteinExistence type="predicted"/>
<evidence type="ECO:0000313" key="1">
    <source>
        <dbReference type="EMBL" id="KAF6104435.1"/>
    </source>
</evidence>
<sequence>MASCLYQRGCYLKILFIYFQREGEGGKKRRKETSMCERNFDGLPLACPHLGAWPATQACALTGNRTSNRQPFCSQASTQSTGPHQSGQMLLFKHHHSPALINQNDKLGSVPFNVWKTGHIHSSLLTQLPPVTVLPKLWE</sequence>
<name>A0A834A7S5_9CHIR</name>
<accession>A0A834A7S5</accession>
<organism evidence="1 2">
    <name type="scientific">Phyllostomus discolor</name>
    <name type="common">pale spear-nosed bat</name>
    <dbReference type="NCBI Taxonomy" id="89673"/>
    <lineage>
        <taxon>Eukaryota</taxon>
        <taxon>Metazoa</taxon>
        <taxon>Chordata</taxon>
        <taxon>Craniata</taxon>
        <taxon>Vertebrata</taxon>
        <taxon>Euteleostomi</taxon>
        <taxon>Mammalia</taxon>
        <taxon>Eutheria</taxon>
        <taxon>Laurasiatheria</taxon>
        <taxon>Chiroptera</taxon>
        <taxon>Yangochiroptera</taxon>
        <taxon>Phyllostomidae</taxon>
        <taxon>Phyllostominae</taxon>
        <taxon>Phyllostomus</taxon>
    </lineage>
</organism>